<gene>
    <name evidence="1" type="ORF">ACFQDL_07830</name>
</gene>
<reference evidence="2" key="1">
    <citation type="journal article" date="2019" name="Int. J. Syst. Evol. Microbiol.">
        <title>The Global Catalogue of Microorganisms (GCM) 10K type strain sequencing project: providing services to taxonomists for standard genome sequencing and annotation.</title>
        <authorList>
            <consortium name="The Broad Institute Genomics Platform"/>
            <consortium name="The Broad Institute Genome Sequencing Center for Infectious Disease"/>
            <person name="Wu L."/>
            <person name="Ma J."/>
        </authorList>
    </citation>
    <scope>NUCLEOTIDE SEQUENCE [LARGE SCALE GENOMIC DNA]</scope>
    <source>
        <strain evidence="2">NBRC 111756</strain>
    </source>
</reference>
<evidence type="ECO:0008006" key="3">
    <source>
        <dbReference type="Google" id="ProtNLM"/>
    </source>
</evidence>
<dbReference type="Gene3D" id="3.50.50.100">
    <property type="match status" value="1"/>
</dbReference>
<evidence type="ECO:0000313" key="2">
    <source>
        <dbReference type="Proteomes" id="UP001596422"/>
    </source>
</evidence>
<proteinExistence type="predicted"/>
<organism evidence="1 2">
    <name type="scientific">Marinobacterium aestuariivivens</name>
    <dbReference type="NCBI Taxonomy" id="1698799"/>
    <lineage>
        <taxon>Bacteria</taxon>
        <taxon>Pseudomonadati</taxon>
        <taxon>Pseudomonadota</taxon>
        <taxon>Gammaproteobacteria</taxon>
        <taxon>Oceanospirillales</taxon>
        <taxon>Oceanospirillaceae</taxon>
        <taxon>Marinobacterium</taxon>
    </lineage>
</organism>
<sequence>MIKTYTVVLATGMTSSPLTRFIPGEYDEYGRLKVGRDLRVIGSEAVFAAGDTAHALADDIHPTYLSCQHALELGRYAGHNALHDLVGCELIPYRQAFYATCVDLGPWGALFTTGWDREVRKTRHEGKAMKQQINNEWIYPPSPAIGKVEIFRHIALSAEIDT</sequence>
<dbReference type="SUPFAM" id="SSF51905">
    <property type="entry name" value="FAD/NAD(P)-binding domain"/>
    <property type="match status" value="1"/>
</dbReference>
<dbReference type="InterPro" id="IPR036188">
    <property type="entry name" value="FAD/NAD-bd_sf"/>
</dbReference>
<dbReference type="EMBL" id="JBHSWE010000001">
    <property type="protein sequence ID" value="MFC6670004.1"/>
    <property type="molecule type" value="Genomic_DNA"/>
</dbReference>
<accession>A0ABW1ZXT1</accession>
<dbReference type="RefSeq" id="WP_379908522.1">
    <property type="nucleotide sequence ID" value="NZ_JBHSWE010000001.1"/>
</dbReference>
<protein>
    <recommendedName>
        <fullName evidence="3">FAD/NAD(P)-binding domain-containing protein</fullName>
    </recommendedName>
</protein>
<evidence type="ECO:0000313" key="1">
    <source>
        <dbReference type="EMBL" id="MFC6670004.1"/>
    </source>
</evidence>
<dbReference type="Proteomes" id="UP001596422">
    <property type="component" value="Unassembled WGS sequence"/>
</dbReference>
<comment type="caution">
    <text evidence="1">The sequence shown here is derived from an EMBL/GenBank/DDBJ whole genome shotgun (WGS) entry which is preliminary data.</text>
</comment>
<name>A0ABW1ZXT1_9GAMM</name>
<keyword evidence="2" id="KW-1185">Reference proteome</keyword>